<evidence type="ECO:0000313" key="2">
    <source>
        <dbReference type="Proteomes" id="UP000466831"/>
    </source>
</evidence>
<gene>
    <name evidence="1" type="ORF">MMARJ_00150</name>
</gene>
<protein>
    <submittedName>
        <fullName evidence="1">Uncharacterized protein</fullName>
    </submittedName>
</protein>
<organism evidence="1 2">
    <name type="scientific">Mycobacterium marseillense</name>
    <dbReference type="NCBI Taxonomy" id="701042"/>
    <lineage>
        <taxon>Bacteria</taxon>
        <taxon>Bacillati</taxon>
        <taxon>Actinomycetota</taxon>
        <taxon>Actinomycetes</taxon>
        <taxon>Mycobacteriales</taxon>
        <taxon>Mycobacteriaceae</taxon>
        <taxon>Mycobacterium</taxon>
        <taxon>Mycobacterium avium complex (MAC)</taxon>
    </lineage>
</organism>
<reference evidence="1 2" key="1">
    <citation type="journal article" date="2019" name="Emerg. Microbes Infect.">
        <title>Comprehensive subspecies identification of 175 nontuberculous mycobacteria species based on 7547 genomic profiles.</title>
        <authorList>
            <person name="Matsumoto Y."/>
            <person name="Kinjo T."/>
            <person name="Motooka D."/>
            <person name="Nabeya D."/>
            <person name="Jung N."/>
            <person name="Uechi K."/>
            <person name="Horii T."/>
            <person name="Iida T."/>
            <person name="Fujita J."/>
            <person name="Nakamura S."/>
        </authorList>
    </citation>
    <scope>NUCLEOTIDE SEQUENCE [LARGE SCALE GENOMIC DNA]</scope>
    <source>
        <strain evidence="1 2">JCM 17324</strain>
    </source>
</reference>
<sequence length="117" mass="12139">MLLIAVRTSSGRAPGDGPPAPCAVGQVAEHLAREPAQQMALVLEVDVEAGAGDARLPGEPIHAELGKARAVAHQPFGGIQQPALHLFAPLLARHASVALRLASERRHAPSITEVLTS</sequence>
<proteinExistence type="predicted"/>
<accession>A0ABN5ZNM1</accession>
<dbReference type="Proteomes" id="UP000466831">
    <property type="component" value="Chromosome"/>
</dbReference>
<keyword evidence="2" id="KW-1185">Reference proteome</keyword>
<dbReference type="EMBL" id="AP022584">
    <property type="protein sequence ID" value="BBY09275.1"/>
    <property type="molecule type" value="Genomic_DNA"/>
</dbReference>
<evidence type="ECO:0000313" key="1">
    <source>
        <dbReference type="EMBL" id="BBY09275.1"/>
    </source>
</evidence>
<name>A0ABN5ZNM1_9MYCO</name>